<feature type="compositionally biased region" description="Polar residues" evidence="2">
    <location>
        <begin position="1323"/>
        <end position="1332"/>
    </location>
</feature>
<dbReference type="CDD" id="cd00160">
    <property type="entry name" value="RhoGEF"/>
    <property type="match status" value="1"/>
</dbReference>
<dbReference type="SUPFAM" id="SSF50729">
    <property type="entry name" value="PH domain-like"/>
    <property type="match status" value="1"/>
</dbReference>
<gene>
    <name evidence="4" type="ORF">ACA1_189760</name>
</gene>
<keyword evidence="5" id="KW-1185">Reference proteome</keyword>
<dbReference type="InterPro" id="IPR000219">
    <property type="entry name" value="DH_dom"/>
</dbReference>
<dbReference type="Proteomes" id="UP000011083">
    <property type="component" value="Unassembled WGS sequence"/>
</dbReference>
<dbReference type="PROSITE" id="PS50010">
    <property type="entry name" value="DH_2"/>
    <property type="match status" value="1"/>
</dbReference>
<dbReference type="PANTHER" id="PTHR12673">
    <property type="entry name" value="FACIOGENITAL DYSPLASIA PROTEIN"/>
    <property type="match status" value="1"/>
</dbReference>
<protein>
    <submittedName>
        <fullName evidence="4">RhoGEF domain containing protein</fullName>
    </submittedName>
</protein>
<dbReference type="InterPro" id="IPR035899">
    <property type="entry name" value="DBL_dom_sf"/>
</dbReference>
<dbReference type="InterPro" id="IPR045063">
    <property type="entry name" value="Dynamin_N"/>
</dbReference>
<dbReference type="SUPFAM" id="SSF52540">
    <property type="entry name" value="P-loop containing nucleoside triphosphate hydrolases"/>
    <property type="match status" value="1"/>
</dbReference>
<feature type="region of interest" description="Disordered" evidence="2">
    <location>
        <begin position="1304"/>
        <end position="1340"/>
    </location>
</feature>
<dbReference type="GeneID" id="14911713"/>
<dbReference type="Gene3D" id="2.30.29.30">
    <property type="entry name" value="Pleckstrin-homology domain (PH domain)/Phosphotyrosine-binding domain (PTB)"/>
    <property type="match status" value="1"/>
</dbReference>
<dbReference type="InterPro" id="IPR027417">
    <property type="entry name" value="P-loop_NTPase"/>
</dbReference>
<feature type="compositionally biased region" description="Low complexity" evidence="2">
    <location>
        <begin position="1491"/>
        <end position="1508"/>
    </location>
</feature>
<dbReference type="KEGG" id="acan:ACA1_189760"/>
<dbReference type="PANTHER" id="PTHR12673:SF254">
    <property type="entry name" value="RHOGEF DOMAIN-CONTAINING PROTEIN GXCH"/>
    <property type="match status" value="1"/>
</dbReference>
<evidence type="ECO:0000259" key="3">
    <source>
        <dbReference type="PROSITE" id="PS50010"/>
    </source>
</evidence>
<dbReference type="Pfam" id="PF00350">
    <property type="entry name" value="Dynamin_N"/>
    <property type="match status" value="1"/>
</dbReference>
<keyword evidence="1" id="KW-0175">Coiled coil</keyword>
<dbReference type="EMBL" id="KB008154">
    <property type="protein sequence ID" value="ELR11300.1"/>
    <property type="molecule type" value="Genomic_DNA"/>
</dbReference>
<organism evidence="4 5">
    <name type="scientific">Acanthamoeba castellanii (strain ATCC 30010 / Neff)</name>
    <dbReference type="NCBI Taxonomy" id="1257118"/>
    <lineage>
        <taxon>Eukaryota</taxon>
        <taxon>Amoebozoa</taxon>
        <taxon>Discosea</taxon>
        <taxon>Longamoebia</taxon>
        <taxon>Centramoebida</taxon>
        <taxon>Acanthamoebidae</taxon>
        <taxon>Acanthamoeba</taxon>
    </lineage>
</organism>
<evidence type="ECO:0000256" key="1">
    <source>
        <dbReference type="SAM" id="Coils"/>
    </source>
</evidence>
<dbReference type="Pfam" id="PF00621">
    <property type="entry name" value="RhoGEF"/>
    <property type="match status" value="1"/>
</dbReference>
<dbReference type="Pfam" id="PF22697">
    <property type="entry name" value="SOS1_NGEF_PH"/>
    <property type="match status" value="1"/>
</dbReference>
<dbReference type="GO" id="GO:0005085">
    <property type="term" value="F:guanyl-nucleotide exchange factor activity"/>
    <property type="evidence" value="ECO:0007669"/>
    <property type="project" value="InterPro"/>
</dbReference>
<evidence type="ECO:0000313" key="4">
    <source>
        <dbReference type="EMBL" id="ELR11300.1"/>
    </source>
</evidence>
<dbReference type="GO" id="GO:0005737">
    <property type="term" value="C:cytoplasm"/>
    <property type="evidence" value="ECO:0007669"/>
    <property type="project" value="TreeGrafter"/>
</dbReference>
<evidence type="ECO:0000313" key="5">
    <source>
        <dbReference type="Proteomes" id="UP000011083"/>
    </source>
</evidence>
<dbReference type="VEuPathDB" id="AmoebaDB:ACA1_189760"/>
<feature type="domain" description="DH" evidence="3">
    <location>
        <begin position="15"/>
        <end position="223"/>
    </location>
</feature>
<feature type="compositionally biased region" description="Basic and acidic residues" evidence="2">
    <location>
        <begin position="704"/>
        <end position="732"/>
    </location>
</feature>
<feature type="coiled-coil region" evidence="1">
    <location>
        <begin position="407"/>
        <end position="516"/>
    </location>
</feature>
<dbReference type="OrthoDB" id="9997817at2759"/>
<feature type="compositionally biased region" description="Basic and acidic residues" evidence="2">
    <location>
        <begin position="772"/>
        <end position="786"/>
    </location>
</feature>
<feature type="compositionally biased region" description="Low complexity" evidence="2">
    <location>
        <begin position="756"/>
        <end position="770"/>
    </location>
</feature>
<reference evidence="4 5" key="1">
    <citation type="journal article" date="2013" name="Genome Biol.">
        <title>Genome of Acanthamoeba castellanii highlights extensive lateral gene transfer and early evolution of tyrosine kinase signaling.</title>
        <authorList>
            <person name="Clarke M."/>
            <person name="Lohan A.J."/>
            <person name="Liu B."/>
            <person name="Lagkouvardos I."/>
            <person name="Roy S."/>
            <person name="Zafar N."/>
            <person name="Bertelli C."/>
            <person name="Schilde C."/>
            <person name="Kianianmomeni A."/>
            <person name="Burglin T.R."/>
            <person name="Frech C."/>
            <person name="Turcotte B."/>
            <person name="Kopec K.O."/>
            <person name="Synnott J.M."/>
            <person name="Choo C."/>
            <person name="Paponov I."/>
            <person name="Finkler A."/>
            <person name="Soon Heng Tan C."/>
            <person name="Hutchins A.P."/>
            <person name="Weinmeier T."/>
            <person name="Rattei T."/>
            <person name="Chu J.S."/>
            <person name="Gimenez G."/>
            <person name="Irimia M."/>
            <person name="Rigden D.J."/>
            <person name="Fitzpatrick D.A."/>
            <person name="Lorenzo-Morales J."/>
            <person name="Bateman A."/>
            <person name="Chiu C.H."/>
            <person name="Tang P."/>
            <person name="Hegemann P."/>
            <person name="Fromm H."/>
            <person name="Raoult D."/>
            <person name="Greub G."/>
            <person name="Miranda-Saavedra D."/>
            <person name="Chen N."/>
            <person name="Nash P."/>
            <person name="Ginger M.L."/>
            <person name="Horn M."/>
            <person name="Schaap P."/>
            <person name="Caler L."/>
            <person name="Loftus B."/>
        </authorList>
    </citation>
    <scope>NUCLEOTIDE SEQUENCE [LARGE SCALE GENOMIC DNA]</scope>
    <source>
        <strain evidence="4 5">Neff</strain>
    </source>
</reference>
<feature type="region of interest" description="Disordered" evidence="2">
    <location>
        <begin position="1476"/>
        <end position="1615"/>
    </location>
</feature>
<feature type="compositionally biased region" description="Low complexity" evidence="2">
    <location>
        <begin position="1305"/>
        <end position="1322"/>
    </location>
</feature>
<dbReference type="InterPro" id="IPR051092">
    <property type="entry name" value="FYVE_RhoGEF_PH"/>
</dbReference>
<accession>L8GDW8</accession>
<dbReference type="SMART" id="SM00325">
    <property type="entry name" value="RhoGEF"/>
    <property type="match status" value="1"/>
</dbReference>
<dbReference type="InterPro" id="IPR011993">
    <property type="entry name" value="PH-like_dom_sf"/>
</dbReference>
<name>L8GDW8_ACACF</name>
<feature type="compositionally biased region" description="Low complexity" evidence="2">
    <location>
        <begin position="815"/>
        <end position="827"/>
    </location>
</feature>
<dbReference type="SUPFAM" id="SSF48065">
    <property type="entry name" value="DBL homology domain (DH-domain)"/>
    <property type="match status" value="1"/>
</dbReference>
<dbReference type="RefSeq" id="XP_004333313.1">
    <property type="nucleotide sequence ID" value="XM_004333265.1"/>
</dbReference>
<proteinExistence type="predicted"/>
<feature type="compositionally biased region" description="Low complexity" evidence="2">
    <location>
        <begin position="666"/>
        <end position="698"/>
    </location>
</feature>
<feature type="compositionally biased region" description="Gly residues" evidence="2">
    <location>
        <begin position="1532"/>
        <end position="1553"/>
    </location>
</feature>
<dbReference type="InterPro" id="IPR055251">
    <property type="entry name" value="SOS1_NGEF_PH"/>
</dbReference>
<dbReference type="Gene3D" id="3.40.50.300">
    <property type="entry name" value="P-loop containing nucleotide triphosphate hydrolases"/>
    <property type="match status" value="2"/>
</dbReference>
<sequence>MSVWGAEDAERHERLRNEVMRELVETEVAYVEHLKTIVQVFVNPVKAQGLLNTAEVSNIFSNITLILTINTELMNDLLKIKKSKPSTQNIGEIFLKLADYLKMYTQYCSNQGRALAEIENLKKTNPQFSTFLEAQPPRSPPTLSPFPKLIADPLDLAVECKKNERCHRQDIGSFIIKPIQRICKYPLLLREIVQHTPKDHFDYENLLAAVAKMTEVVTDVNENKRKVENVQKLLEIQNAIVSDTGVVGTLKLVEPGRKFVQEGMLVDLRAGKEMERKYFLFNNILILARPMLKGKNQAGVVYKLKDEIALKQTFIRDNESAIANAFDLVNFETTKFYTLAMPTLEDKRCLMQKLSEITNEYTDKAKTDSTPDQRGGYSISLSGTAIRGKQDLQSQTAGYGSGSVVFGQRKESEILILEKKERELEKEHKKIRADFEAVLKSNAIVLKKKDRIRQQLGALNEEKEKFLQREFDERVLMWDEAMRKRDFINSEQRRKIIDLKRRKDELKDDTKDLNHVAQEVRRIKEAREKGDGGVERTEIDVSTEEQVSSYDWKRPYPRQLYKAFDLITALAKDLNLELEMPEIVLVGLRGQGKSTLLEAFLGHQFTDVGYGATRRPLSLQIKNQAERHEPKVLLSYISRNGVEKTQAVSLSHFPEVMKKKNQGAYSASSSTSSLSSLSSTSTSAASSSASTPSSSMSTIVMSTRSKDRKDGTLKRGQAERHRDEKTGRRDSKPPAFDKLAEAVGDGAAAAEKKADGATTPKSSAAAAAGEPDADKQIKREGSRKMENISFSIDVPVDKLDSVPSPASSTGGKLTSPRSFPRSVSSPRLNANAVTKDGAVPVRRDNGDMPAVEVTTAPAVVAPLTMAATSSPRAVPGANMPAFSAQALADLGRPVHATYEYQSTFDMTLIDAPGLAFRSGTKAEMSETENAVRKLIAPSNRIILVVEEFIDAQSESASYARNYLLDLVKEYDPTFSRTVFAYSKFYHLMKNFTSPEEVNKQLSLRPHNSFYISLFNDAVRSKLTNKEDFQKKVINCYYRDLMILEKLGYDKSLKKRLGVNRLRRYLLELTWKKHKELIPQIPALIDTLSQKTADRRVNIQRQLEAAVQELETDRAGRITKLRFIAGKYSNEFLATIFYSLESNFSAVFNITGALSDYDLFDKSRGMVGLADTALLTKDRRWRTPFWDNCLGSGGAQLRKLLTEFRGFVENLEFHLNLLELQAIPLSDRLSPHEFMTKAAEVAETKFREAFAPFVDKLFRRTLKIFQRLCAIVDTTLKRKSTTTGRPASSPFASSLNAYRFSAYTTSASSSSPSSSSPSSSSSPTMNRGSSTNNGQGGDGGAFKGVNEMYNDLLLGRKLKYSSPQLAFCVRDHFYSHVKKVVALAQEKCLEELRCRRLVYFPTLLTDERIRTYATPLPSLTTSSRLRGSFLIPRGDDEPKRKGSLIARRPSEFTGGQDGHLHPSGSPLALELRKRSVGGDLSDKTTTPPPTPNNNARGGAAGTSSPGSPRVSARDEPGPPSGGQLGVTVPSPGSGSGSGVGSTSGGPGPDRGLGLLGMRNSSIGSLTTASSAPSTPKGPPRNTLLSDSMERLLTSSPPGSTHHAGGGGGSSRSLLSSWQDTEDKLKKDFVPLASRYFNDIRDRVARNTLLKFQEFCLVPLLYEKSVLTSAMQRKLAELNDEAIEKLFDVGLYLDQLKSELAKLDEVLKVCEERRALFQSLQPDFCHPAMTSSTTSEPTKN</sequence>
<evidence type="ECO:0000256" key="2">
    <source>
        <dbReference type="SAM" id="MobiDB-lite"/>
    </source>
</evidence>
<feature type="region of interest" description="Disordered" evidence="2">
    <location>
        <begin position="666"/>
        <end position="845"/>
    </location>
</feature>
<dbReference type="Gene3D" id="1.20.900.10">
    <property type="entry name" value="Dbl homology (DH) domain"/>
    <property type="match status" value="1"/>
</dbReference>